<feature type="transmembrane region" description="Helical" evidence="2">
    <location>
        <begin position="33"/>
        <end position="56"/>
    </location>
</feature>
<proteinExistence type="predicted"/>
<feature type="transmembrane region" description="Helical" evidence="2">
    <location>
        <begin position="207"/>
        <end position="227"/>
    </location>
</feature>
<sequence>METSARPSAVGDAPARGAAETAARPATRAHPRALFLVPGGLALLGGIAAAFGLLGLPLAGVPQRWEEVHGPLMVLAFVGTVIALERAVALRAAAAFLAPGLLGLGGLLLLAPVEPRLARAVLLAGTLALVAVYARLWRRAAALPLLVEIVGAVCAAAAAALWLLGVAVPFLAPALVGFLVLTILGERLELAAVGFRAPDPGPTAPEALAAAGAGAYLLAAAAALVVPEAGYRALGLVLAGLVAVVAHHDVARRTVRTRGLTRYMACAMLAGYAWLAVAAGVWVVAGPAWQGRAYDAALHAVFLGFVLSMIMAHAPVILPAVLRRPLPYRRVLYLPLALLHGSLLVRLLAGDAWDLPLAVQVGGVGNVVAVLLFVVLAAGSVTLPRARRDPPAARAVRPSPPPTSDIDGAAS</sequence>
<feature type="transmembrane region" description="Helical" evidence="2">
    <location>
        <begin position="117"/>
        <end position="136"/>
    </location>
</feature>
<gene>
    <name evidence="3" type="ORF">EDD28_1075</name>
</gene>
<feature type="transmembrane region" description="Helical" evidence="2">
    <location>
        <begin position="170"/>
        <end position="195"/>
    </location>
</feature>
<feature type="transmembrane region" description="Helical" evidence="2">
    <location>
        <begin position="92"/>
        <end position="111"/>
    </location>
</feature>
<evidence type="ECO:0000256" key="1">
    <source>
        <dbReference type="SAM" id="MobiDB-lite"/>
    </source>
</evidence>
<feature type="transmembrane region" description="Helical" evidence="2">
    <location>
        <begin position="233"/>
        <end position="251"/>
    </location>
</feature>
<keyword evidence="2" id="KW-0812">Transmembrane</keyword>
<feature type="transmembrane region" description="Helical" evidence="2">
    <location>
        <begin position="355"/>
        <end position="378"/>
    </location>
</feature>
<reference evidence="3 4" key="1">
    <citation type="submission" date="2018-11" db="EMBL/GenBank/DDBJ databases">
        <title>Sequencing the genomes of 1000 actinobacteria strains.</title>
        <authorList>
            <person name="Klenk H.-P."/>
        </authorList>
    </citation>
    <scope>NUCLEOTIDE SEQUENCE [LARGE SCALE GENOMIC DNA]</scope>
    <source>
        <strain evidence="3 4">DSM 13521</strain>
    </source>
</reference>
<dbReference type="EMBL" id="RKHQ01000001">
    <property type="protein sequence ID" value="ROR96490.1"/>
    <property type="molecule type" value="Genomic_DNA"/>
</dbReference>
<dbReference type="AlphaFoldDB" id="A0A3N2D9M0"/>
<feature type="transmembrane region" description="Helical" evidence="2">
    <location>
        <begin position="263"/>
        <end position="285"/>
    </location>
</feature>
<name>A0A3N2D9M0_9MICO</name>
<feature type="compositionally biased region" description="Low complexity" evidence="1">
    <location>
        <begin position="13"/>
        <end position="25"/>
    </location>
</feature>
<keyword evidence="2" id="KW-0472">Membrane</keyword>
<evidence type="ECO:0008006" key="5">
    <source>
        <dbReference type="Google" id="ProtNLM"/>
    </source>
</evidence>
<protein>
    <recommendedName>
        <fullName evidence="5">NnrS family protein</fullName>
    </recommendedName>
</protein>
<feature type="transmembrane region" description="Helical" evidence="2">
    <location>
        <begin position="68"/>
        <end position="85"/>
    </location>
</feature>
<evidence type="ECO:0000256" key="2">
    <source>
        <dbReference type="SAM" id="Phobius"/>
    </source>
</evidence>
<keyword evidence="2" id="KW-1133">Transmembrane helix</keyword>
<comment type="caution">
    <text evidence="3">The sequence shown here is derived from an EMBL/GenBank/DDBJ whole genome shotgun (WGS) entry which is preliminary data.</text>
</comment>
<feature type="transmembrane region" description="Helical" evidence="2">
    <location>
        <begin position="297"/>
        <end position="322"/>
    </location>
</feature>
<dbReference type="RefSeq" id="WP_211339116.1">
    <property type="nucleotide sequence ID" value="NZ_RKHQ01000001.1"/>
</dbReference>
<evidence type="ECO:0000313" key="4">
    <source>
        <dbReference type="Proteomes" id="UP000275356"/>
    </source>
</evidence>
<evidence type="ECO:0000313" key="3">
    <source>
        <dbReference type="EMBL" id="ROR96490.1"/>
    </source>
</evidence>
<feature type="transmembrane region" description="Helical" evidence="2">
    <location>
        <begin position="331"/>
        <end position="349"/>
    </location>
</feature>
<feature type="transmembrane region" description="Helical" evidence="2">
    <location>
        <begin position="143"/>
        <end position="164"/>
    </location>
</feature>
<keyword evidence="4" id="KW-1185">Reference proteome</keyword>
<feature type="region of interest" description="Disordered" evidence="1">
    <location>
        <begin position="1"/>
        <end position="25"/>
    </location>
</feature>
<accession>A0A3N2D9M0</accession>
<dbReference type="Proteomes" id="UP000275356">
    <property type="component" value="Unassembled WGS sequence"/>
</dbReference>
<feature type="region of interest" description="Disordered" evidence="1">
    <location>
        <begin position="389"/>
        <end position="411"/>
    </location>
</feature>
<organism evidence="3 4">
    <name type="scientific">Salana multivorans</name>
    <dbReference type="NCBI Taxonomy" id="120377"/>
    <lineage>
        <taxon>Bacteria</taxon>
        <taxon>Bacillati</taxon>
        <taxon>Actinomycetota</taxon>
        <taxon>Actinomycetes</taxon>
        <taxon>Micrococcales</taxon>
        <taxon>Beutenbergiaceae</taxon>
        <taxon>Salana</taxon>
    </lineage>
</organism>